<evidence type="ECO:0000256" key="6">
    <source>
        <dbReference type="ARBA" id="ARBA00023242"/>
    </source>
</evidence>
<comment type="caution">
    <text evidence="10">The sequence shown here is derived from an EMBL/GenBank/DDBJ whole genome shotgun (WGS) entry which is preliminary data.</text>
</comment>
<dbReference type="Gene3D" id="4.10.280.10">
    <property type="entry name" value="Helix-loop-helix DNA-binding domain"/>
    <property type="match status" value="1"/>
</dbReference>
<accession>A0A833S6C8</accession>
<dbReference type="GO" id="GO:0000978">
    <property type="term" value="F:RNA polymerase II cis-regulatory region sequence-specific DNA binding"/>
    <property type="evidence" value="ECO:0007669"/>
    <property type="project" value="TreeGrafter"/>
</dbReference>
<feature type="compositionally biased region" description="Polar residues" evidence="8">
    <location>
        <begin position="421"/>
        <end position="444"/>
    </location>
</feature>
<gene>
    <name evidence="10" type="ORF">E2986_10127</name>
</gene>
<dbReference type="CDD" id="cd18926">
    <property type="entry name" value="bHLHzip_MITF"/>
    <property type="match status" value="1"/>
</dbReference>
<keyword evidence="6" id="KW-0539">Nucleus</keyword>
<dbReference type="GO" id="GO:0046983">
    <property type="term" value="F:protein dimerization activity"/>
    <property type="evidence" value="ECO:0007669"/>
    <property type="project" value="InterPro"/>
</dbReference>
<keyword evidence="7" id="KW-0175">Coiled coil</keyword>
<evidence type="ECO:0000256" key="5">
    <source>
        <dbReference type="ARBA" id="ARBA00023163"/>
    </source>
</evidence>
<dbReference type="Proteomes" id="UP000655588">
    <property type="component" value="Unassembled WGS sequence"/>
</dbReference>
<dbReference type="SMART" id="SM00353">
    <property type="entry name" value="HLH"/>
    <property type="match status" value="1"/>
</dbReference>
<dbReference type="GO" id="GO:0000981">
    <property type="term" value="F:DNA-binding transcription factor activity, RNA polymerase II-specific"/>
    <property type="evidence" value="ECO:0007669"/>
    <property type="project" value="TreeGrafter"/>
</dbReference>
<dbReference type="PANTHER" id="PTHR45776">
    <property type="entry name" value="MIP04163P"/>
    <property type="match status" value="1"/>
</dbReference>
<feature type="region of interest" description="Disordered" evidence="8">
    <location>
        <begin position="647"/>
        <end position="700"/>
    </location>
</feature>
<evidence type="ECO:0000256" key="2">
    <source>
        <dbReference type="ARBA" id="ARBA00008289"/>
    </source>
</evidence>
<feature type="coiled-coil region" evidence="7">
    <location>
        <begin position="560"/>
        <end position="594"/>
    </location>
</feature>
<dbReference type="Pfam" id="PF00010">
    <property type="entry name" value="HLH"/>
    <property type="match status" value="1"/>
</dbReference>
<feature type="domain" description="BHLH" evidence="9">
    <location>
        <begin position="501"/>
        <end position="560"/>
    </location>
</feature>
<evidence type="ECO:0000256" key="4">
    <source>
        <dbReference type="ARBA" id="ARBA00023125"/>
    </source>
</evidence>
<feature type="region of interest" description="Disordered" evidence="8">
    <location>
        <begin position="283"/>
        <end position="318"/>
    </location>
</feature>
<feature type="region of interest" description="Disordered" evidence="8">
    <location>
        <begin position="249"/>
        <end position="270"/>
    </location>
</feature>
<sequence length="747" mass="82117">MEESGIDMGFDLAAITADLEHREADLCSRLCHEKQNGMIGIDESNCGNKQDNGHRNNDDDWEEALSFLSTPLQDIMCYELKSRAPNTGRTGNAITTPVTTTATLTRTTTTKSSSNWSSTNVVDPLLVPRYVAPGSVPEFQSELISKSATTVPVPASAPTSTSASAEYSSKQSPLSSCAHSTIGAAIKSTDRVFNCSSTLDRRQKEGEIAPREQEQRVRVHIGIDEDLRMILEMDPSIVDGMPTSSPKLHGNSRNNNGHVAPPTFKTATPTSRTQLKLQLMREQLQEQERREAEFRQNLQQQRPTAAPPRPVPAAPLSSIGVDVPPQVLQVRTPLENPTRYHVVQKQKNQVRQYLHESFRGNGTTGDESVLGRNSVEAVTTSAPMVVQSAPPGPTVHHPKPQHPHLASYPHGPTVLSHGNPVANSPDPTTGAMSPGLSSVATSNSEAEDLLDDILSFEANSLGDSLKDSQSGSLSNIPELQIKPEPLLLTEAEIHALAKDRQKKDNHNMIERRRRFNINDRIKELGTLLPKTNDPYYEIVRDVRPNKGTILKSSVEYIKLLKNELTRMKQNELRHKQLEHQNRRLLLRVQELELQAKAHGLPVSDFSWASTSGSMLNAFPRNKLEQRKIPELVTEEATSLSMSQLEDLMEDDGNGPIHSGDPMLSSPHLPPLSPAQGGCQHALPDEDTLGSLAPTTPNSSTDMDIRFTNETSSCHIVIDTHVIYCSCSVFQRLAVLSINHAVNHSSFT</sequence>
<keyword evidence="5" id="KW-0804">Transcription</keyword>
<dbReference type="InterPro" id="IPR031867">
    <property type="entry name" value="MiT/TFE_N"/>
</dbReference>
<proteinExistence type="inferred from homology"/>
<dbReference type="GO" id="GO:0005634">
    <property type="term" value="C:nucleus"/>
    <property type="evidence" value="ECO:0007669"/>
    <property type="project" value="UniProtKB-SubCell"/>
</dbReference>
<evidence type="ECO:0000259" key="9">
    <source>
        <dbReference type="PROSITE" id="PS50888"/>
    </source>
</evidence>
<organism evidence="10 11">
    <name type="scientific">Frieseomelitta varia</name>
    <dbReference type="NCBI Taxonomy" id="561572"/>
    <lineage>
        <taxon>Eukaryota</taxon>
        <taxon>Metazoa</taxon>
        <taxon>Ecdysozoa</taxon>
        <taxon>Arthropoda</taxon>
        <taxon>Hexapoda</taxon>
        <taxon>Insecta</taxon>
        <taxon>Pterygota</taxon>
        <taxon>Neoptera</taxon>
        <taxon>Endopterygota</taxon>
        <taxon>Hymenoptera</taxon>
        <taxon>Apocrita</taxon>
        <taxon>Aculeata</taxon>
        <taxon>Apoidea</taxon>
        <taxon>Anthophila</taxon>
        <taxon>Apidae</taxon>
        <taxon>Frieseomelitta</taxon>
    </lineage>
</organism>
<comment type="similarity">
    <text evidence="2">Belongs to the MiT/TFE family.</text>
</comment>
<dbReference type="PROSITE" id="PS50888">
    <property type="entry name" value="BHLH"/>
    <property type="match status" value="1"/>
</dbReference>
<keyword evidence="4" id="KW-0238">DNA-binding</keyword>
<evidence type="ECO:0000256" key="1">
    <source>
        <dbReference type="ARBA" id="ARBA00004123"/>
    </source>
</evidence>
<evidence type="ECO:0000313" key="10">
    <source>
        <dbReference type="EMBL" id="KAF3428102.1"/>
    </source>
</evidence>
<name>A0A833S6C8_9HYME</name>
<dbReference type="EMBL" id="WNWW01000231">
    <property type="protein sequence ID" value="KAF3428102.1"/>
    <property type="molecule type" value="Genomic_DNA"/>
</dbReference>
<evidence type="ECO:0000256" key="8">
    <source>
        <dbReference type="SAM" id="MobiDB-lite"/>
    </source>
</evidence>
<dbReference type="InterPro" id="IPR011598">
    <property type="entry name" value="bHLH_dom"/>
</dbReference>
<protein>
    <recommendedName>
        <fullName evidence="9">BHLH domain-containing protein</fullName>
    </recommendedName>
</protein>
<evidence type="ECO:0000256" key="3">
    <source>
        <dbReference type="ARBA" id="ARBA00023015"/>
    </source>
</evidence>
<dbReference type="PANTHER" id="PTHR45776:SF2">
    <property type="entry name" value="MIP04163P"/>
    <property type="match status" value="1"/>
</dbReference>
<dbReference type="Pfam" id="PF15951">
    <property type="entry name" value="MITF_TFEB_C_3_N"/>
    <property type="match status" value="1"/>
</dbReference>
<feature type="region of interest" description="Disordered" evidence="8">
    <location>
        <begin position="385"/>
        <end position="444"/>
    </location>
</feature>
<dbReference type="SUPFAM" id="SSF47459">
    <property type="entry name" value="HLH, helix-loop-helix DNA-binding domain"/>
    <property type="match status" value="1"/>
</dbReference>
<dbReference type="InterPro" id="IPR036638">
    <property type="entry name" value="HLH_DNA-bd_sf"/>
</dbReference>
<dbReference type="AlphaFoldDB" id="A0A833S6C8"/>
<reference evidence="10" key="1">
    <citation type="submission" date="2019-11" db="EMBL/GenBank/DDBJ databases">
        <title>The nuclear and mitochondrial genomes of Frieseomelitta varia - a highly eusocial stingless bee (Meliponini) with a permanently sterile worker caste.</title>
        <authorList>
            <person name="Freitas F.C.P."/>
            <person name="Lourenco A.P."/>
            <person name="Nunes F.M.F."/>
            <person name="Paschoal A.R."/>
            <person name="Abreu F.C.P."/>
            <person name="Barbin F.O."/>
            <person name="Bataglia L."/>
            <person name="Cardoso-Junior C.A.M."/>
            <person name="Cervoni M.S."/>
            <person name="Silva S.R."/>
            <person name="Dalarmi F."/>
            <person name="Del Lama M.A."/>
            <person name="Depintor T.S."/>
            <person name="Ferreira K.M."/>
            <person name="Goria P.S."/>
            <person name="Jaskot M.C."/>
            <person name="Lago D.C."/>
            <person name="Luna-Lucena D."/>
            <person name="Moda L.M."/>
            <person name="Nascimento L."/>
            <person name="Pedrino M."/>
            <person name="Rabico F.O."/>
            <person name="Sanches F.C."/>
            <person name="Santos D.E."/>
            <person name="Santos C.G."/>
            <person name="Vieira J."/>
            <person name="Lopes T.F."/>
            <person name="Barchuk A.R."/>
            <person name="Hartfelder K."/>
            <person name="Simoes Z.L.P."/>
            <person name="Bitondi M.M.G."/>
            <person name="Pinheiro D.G."/>
        </authorList>
    </citation>
    <scope>NUCLEOTIDE SEQUENCE</scope>
    <source>
        <strain evidence="10">USP_RPSP 00005682</strain>
        <tissue evidence="10">Whole individual</tissue>
    </source>
</reference>
<feature type="compositionally biased region" description="Basic and acidic residues" evidence="8">
    <location>
        <begin position="283"/>
        <end position="294"/>
    </location>
</feature>
<evidence type="ECO:0000256" key="7">
    <source>
        <dbReference type="SAM" id="Coils"/>
    </source>
</evidence>
<comment type="subcellular location">
    <subcellularLocation>
        <location evidence="1">Nucleus</location>
    </subcellularLocation>
</comment>
<keyword evidence="3" id="KW-0805">Transcription regulation</keyword>
<keyword evidence="11" id="KW-1185">Reference proteome</keyword>
<evidence type="ECO:0000313" key="11">
    <source>
        <dbReference type="Proteomes" id="UP000655588"/>
    </source>
</evidence>